<dbReference type="EC" id="3.1.1.-" evidence="3"/>
<dbReference type="CDD" id="cd04335">
    <property type="entry name" value="PrdX_deacylase"/>
    <property type="match status" value="1"/>
</dbReference>
<evidence type="ECO:0000256" key="1">
    <source>
        <dbReference type="ARBA" id="ARBA00010201"/>
    </source>
</evidence>
<accession>A0ABV2MVY5</accession>
<protein>
    <submittedName>
        <fullName evidence="3">Ala-tRNA(Pro) deacylase</fullName>
        <ecNumber evidence="3">3.1.1.-</ecNumber>
    </submittedName>
</protein>
<feature type="domain" description="YbaK/aminoacyl-tRNA synthetase-associated" evidence="2">
    <location>
        <begin position="24"/>
        <end position="150"/>
    </location>
</feature>
<name>A0ABV2MVY5_9HYPH</name>
<dbReference type="InterPro" id="IPR007214">
    <property type="entry name" value="YbaK/aa-tRNA-synth-assoc-dom"/>
</dbReference>
<dbReference type="GO" id="GO:0016787">
    <property type="term" value="F:hydrolase activity"/>
    <property type="evidence" value="ECO:0007669"/>
    <property type="project" value="UniProtKB-KW"/>
</dbReference>
<comment type="caution">
    <text evidence="3">The sequence shown here is derived from an EMBL/GenBank/DDBJ whole genome shotgun (WGS) entry which is preliminary data.</text>
</comment>
<evidence type="ECO:0000313" key="4">
    <source>
        <dbReference type="Proteomes" id="UP001549076"/>
    </source>
</evidence>
<dbReference type="Gene3D" id="3.90.960.10">
    <property type="entry name" value="YbaK/aminoacyl-tRNA synthetase-associated domain"/>
    <property type="match status" value="1"/>
</dbReference>
<keyword evidence="4" id="KW-1185">Reference proteome</keyword>
<sequence length="165" mass="17848">MPKTEDELYAFLADLGITVSTTRHPPLFTVADSQALRGTIAGAHTKNLFLKDKKDNFFLVTVDEDAEVDLKQIHHLIGAASRVSFGKPEMLMELLGVVPGAVTVFGLINDTQGRVKTVLDAALMENDIVNGHPLTNEATSSIRSADLLRFIEATGHEPVILKVAA</sequence>
<keyword evidence="3" id="KW-0378">Hydrolase</keyword>
<dbReference type="PANTHER" id="PTHR31423">
    <property type="entry name" value="YBAK DOMAIN-CONTAINING PROTEIN"/>
    <property type="match status" value="1"/>
</dbReference>
<dbReference type="EMBL" id="JBEPML010000003">
    <property type="protein sequence ID" value="MET3790968.1"/>
    <property type="molecule type" value="Genomic_DNA"/>
</dbReference>
<dbReference type="SUPFAM" id="SSF55826">
    <property type="entry name" value="YbaK/ProRS associated domain"/>
    <property type="match status" value="1"/>
</dbReference>
<dbReference type="Proteomes" id="UP001549076">
    <property type="component" value="Unassembled WGS sequence"/>
</dbReference>
<comment type="similarity">
    <text evidence="1">Belongs to the PRORSD1 family.</text>
</comment>
<dbReference type="InterPro" id="IPR036754">
    <property type="entry name" value="YbaK/aa-tRNA-synt-asso_dom_sf"/>
</dbReference>
<evidence type="ECO:0000259" key="2">
    <source>
        <dbReference type="Pfam" id="PF04073"/>
    </source>
</evidence>
<dbReference type="Pfam" id="PF04073">
    <property type="entry name" value="tRNA_edit"/>
    <property type="match status" value="1"/>
</dbReference>
<evidence type="ECO:0000313" key="3">
    <source>
        <dbReference type="EMBL" id="MET3790968.1"/>
    </source>
</evidence>
<organism evidence="3 4">
    <name type="scientific">Aquamicrobium terrae</name>
    <dbReference type="NCBI Taxonomy" id="1324945"/>
    <lineage>
        <taxon>Bacteria</taxon>
        <taxon>Pseudomonadati</taxon>
        <taxon>Pseudomonadota</taxon>
        <taxon>Alphaproteobacteria</taxon>
        <taxon>Hyphomicrobiales</taxon>
        <taxon>Phyllobacteriaceae</taxon>
        <taxon>Aquamicrobium</taxon>
    </lineage>
</organism>
<dbReference type="PANTHER" id="PTHR31423:SF3">
    <property type="entry name" value="PROLYL-TRNA SYNTHETASE ASSOCIATED DOMAIN-CONTAINING PROTEIN 1-RELATED"/>
    <property type="match status" value="1"/>
</dbReference>
<gene>
    <name evidence="3" type="ORF">ABID37_001171</name>
</gene>
<proteinExistence type="inferred from homology"/>
<dbReference type="InterPro" id="IPR040285">
    <property type="entry name" value="ProX/PRXD1"/>
</dbReference>
<dbReference type="RefSeq" id="WP_354193222.1">
    <property type="nucleotide sequence ID" value="NZ_JBEPML010000003.1"/>
</dbReference>
<reference evidence="3 4" key="1">
    <citation type="submission" date="2024-06" db="EMBL/GenBank/DDBJ databases">
        <title>Genomic Encyclopedia of Type Strains, Phase IV (KMG-IV): sequencing the most valuable type-strain genomes for metagenomic binning, comparative biology and taxonomic classification.</title>
        <authorList>
            <person name="Goeker M."/>
        </authorList>
    </citation>
    <scope>NUCLEOTIDE SEQUENCE [LARGE SCALE GENOMIC DNA]</scope>
    <source>
        <strain evidence="3 4">DSM 27865</strain>
    </source>
</reference>